<dbReference type="EMBL" id="JAEPQZ010000020">
    <property type="protein sequence ID" value="KAG2171621.1"/>
    <property type="molecule type" value="Genomic_DNA"/>
</dbReference>
<dbReference type="Gene3D" id="3.90.25.10">
    <property type="entry name" value="UDP-galactose 4-epimerase, domain 1"/>
    <property type="match status" value="1"/>
</dbReference>
<dbReference type="OrthoDB" id="3358371at2759"/>
<keyword evidence="2" id="KW-0521">NADP</keyword>
<feature type="domain" description="NmrA-like" evidence="3">
    <location>
        <begin position="3"/>
        <end position="296"/>
    </location>
</feature>
<reference evidence="4" key="1">
    <citation type="submission" date="2020-12" db="EMBL/GenBank/DDBJ databases">
        <title>Metabolic potential, ecology and presence of endohyphal bacteria is reflected in genomic diversity of Mucoromycotina.</title>
        <authorList>
            <person name="Muszewska A."/>
            <person name="Okrasinska A."/>
            <person name="Steczkiewicz K."/>
            <person name="Drgas O."/>
            <person name="Orlowska M."/>
            <person name="Perlinska-Lenart U."/>
            <person name="Aleksandrzak-Piekarczyk T."/>
            <person name="Szatraj K."/>
            <person name="Zielenkiewicz U."/>
            <person name="Pilsyk S."/>
            <person name="Malc E."/>
            <person name="Mieczkowski P."/>
            <person name="Kruszewska J.S."/>
            <person name="Biernat P."/>
            <person name="Pawlowska J."/>
        </authorList>
    </citation>
    <scope>NUCLEOTIDE SEQUENCE</scope>
    <source>
        <strain evidence="4">WA0000067209</strain>
    </source>
</reference>
<dbReference type="GO" id="GO:0005634">
    <property type="term" value="C:nucleus"/>
    <property type="evidence" value="ECO:0007669"/>
    <property type="project" value="TreeGrafter"/>
</dbReference>
<evidence type="ECO:0000256" key="2">
    <source>
        <dbReference type="ARBA" id="ARBA00022857"/>
    </source>
</evidence>
<comment type="similarity">
    <text evidence="1">Belongs to the NmrA-type oxidoreductase family.</text>
</comment>
<evidence type="ECO:0000313" key="5">
    <source>
        <dbReference type="Proteomes" id="UP000654370"/>
    </source>
</evidence>
<dbReference type="Pfam" id="PF05368">
    <property type="entry name" value="NmrA"/>
    <property type="match status" value="1"/>
</dbReference>
<comment type="caution">
    <text evidence="4">The sequence shown here is derived from an EMBL/GenBank/DDBJ whole genome shotgun (WGS) entry which is preliminary data.</text>
</comment>
<name>A0A8H7U6Q8_MORIS</name>
<dbReference type="Proteomes" id="UP000654370">
    <property type="component" value="Unassembled WGS sequence"/>
</dbReference>
<protein>
    <recommendedName>
        <fullName evidence="3">NmrA-like domain-containing protein</fullName>
    </recommendedName>
</protein>
<organism evidence="4 5">
    <name type="scientific">Mortierella isabellina</name>
    <name type="common">Filamentous fungus</name>
    <name type="synonym">Umbelopsis isabellina</name>
    <dbReference type="NCBI Taxonomy" id="91625"/>
    <lineage>
        <taxon>Eukaryota</taxon>
        <taxon>Fungi</taxon>
        <taxon>Fungi incertae sedis</taxon>
        <taxon>Mucoromycota</taxon>
        <taxon>Mucoromycotina</taxon>
        <taxon>Umbelopsidomycetes</taxon>
        <taxon>Umbelopsidales</taxon>
        <taxon>Umbelopsidaceae</taxon>
        <taxon>Umbelopsis</taxon>
    </lineage>
</organism>
<dbReference type="InterPro" id="IPR051164">
    <property type="entry name" value="NmrA-like_oxidored"/>
</dbReference>
<dbReference type="PANTHER" id="PTHR42748">
    <property type="entry name" value="NITROGEN METABOLITE REPRESSION PROTEIN NMRA FAMILY MEMBER"/>
    <property type="match status" value="1"/>
</dbReference>
<dbReference type="SUPFAM" id="SSF51735">
    <property type="entry name" value="NAD(P)-binding Rossmann-fold domains"/>
    <property type="match status" value="1"/>
</dbReference>
<sequence>MPKLIVVLGGTGNQGSSVIETFLKDPQWKVRTVNRDPSKAACKALKQKGVEVVKGSFDDVDSLIAAFRGANVVFGVTDFWAPFFDPKVHESLAPGQLINQYCYDVELQQGKIIADAVATIADTTLEHYIWSSLSDVKKWSKGKYTWVYHFDSKAHVYDYIKEKLPKLAKKTSSVQMGLYADNWKKSRAFLWLNKADDGVFEETNCTEPQTIIPWVDTLNDTGKFVKSLTRTDPGKDLLGVSEEVTIEVYLKQWSEILGLPARHKTISVEEYEEKLPDTMKKELSESAAYNAEYGWDGGEGILLPKDVGTFVGAVAVRVGRYSS</sequence>
<keyword evidence="5" id="KW-1185">Reference proteome</keyword>
<evidence type="ECO:0000313" key="4">
    <source>
        <dbReference type="EMBL" id="KAG2171621.1"/>
    </source>
</evidence>
<dbReference type="PANTHER" id="PTHR42748:SF26">
    <property type="entry name" value="NMRA-LIKE DOMAIN-CONTAINING PROTEIN"/>
    <property type="match status" value="1"/>
</dbReference>
<proteinExistence type="inferred from homology"/>
<gene>
    <name evidence="4" type="ORF">INT43_008347</name>
</gene>
<dbReference type="Gene3D" id="3.40.50.720">
    <property type="entry name" value="NAD(P)-binding Rossmann-like Domain"/>
    <property type="match status" value="1"/>
</dbReference>
<evidence type="ECO:0000256" key="1">
    <source>
        <dbReference type="ARBA" id="ARBA00006328"/>
    </source>
</evidence>
<accession>A0A8H7U6Q8</accession>
<evidence type="ECO:0000259" key="3">
    <source>
        <dbReference type="Pfam" id="PF05368"/>
    </source>
</evidence>
<dbReference type="AlphaFoldDB" id="A0A8H7U6Q8"/>
<dbReference type="InterPro" id="IPR008030">
    <property type="entry name" value="NmrA-like"/>
</dbReference>
<dbReference type="InterPro" id="IPR036291">
    <property type="entry name" value="NAD(P)-bd_dom_sf"/>
</dbReference>
<dbReference type="CDD" id="cd05251">
    <property type="entry name" value="NmrA_like_SDR_a"/>
    <property type="match status" value="1"/>
</dbReference>